<protein>
    <submittedName>
        <fullName evidence="2">Crp/Fnr family transcriptional regulator</fullName>
    </submittedName>
</protein>
<accession>A0A563U7C3</accession>
<dbReference type="InterPro" id="IPR014710">
    <property type="entry name" value="RmlC-like_jellyroll"/>
</dbReference>
<dbReference type="Gene3D" id="2.60.120.10">
    <property type="entry name" value="Jelly Rolls"/>
    <property type="match status" value="1"/>
</dbReference>
<proteinExistence type="predicted"/>
<sequence>MVYPQLIAHINRHVSLTPDEEVLLCDSMQLLSVKKKQIILEPGKHCKGEYYVLSGLLRQYYVNAKLNEQIVQFALENWWIADHDSLVNNLPATTYIQTIEASEILLLPAKDKERLLAEIPALQKYFRLMMQRAFVASQRRIGFLFNQTDEERYRYFIGLFPDFVQRVPQYMLASYLGFTPQFLSRIRAKRETGK</sequence>
<dbReference type="InterPro" id="IPR000595">
    <property type="entry name" value="cNMP-bd_dom"/>
</dbReference>
<dbReference type="CDD" id="cd00038">
    <property type="entry name" value="CAP_ED"/>
    <property type="match status" value="1"/>
</dbReference>
<evidence type="ECO:0000259" key="1">
    <source>
        <dbReference type="Pfam" id="PF00027"/>
    </source>
</evidence>
<organism evidence="2 3">
    <name type="scientific">Mucilaginibacter achroorhodeus</name>
    <dbReference type="NCBI Taxonomy" id="2599294"/>
    <lineage>
        <taxon>Bacteria</taxon>
        <taxon>Pseudomonadati</taxon>
        <taxon>Bacteroidota</taxon>
        <taxon>Sphingobacteriia</taxon>
        <taxon>Sphingobacteriales</taxon>
        <taxon>Sphingobacteriaceae</taxon>
        <taxon>Mucilaginibacter</taxon>
    </lineage>
</organism>
<comment type="caution">
    <text evidence="2">The sequence shown here is derived from an EMBL/GenBank/DDBJ whole genome shotgun (WGS) entry which is preliminary data.</text>
</comment>
<dbReference type="RefSeq" id="WP_146270708.1">
    <property type="nucleotide sequence ID" value="NZ_VOEI01000002.1"/>
</dbReference>
<reference evidence="2 3" key="1">
    <citation type="submission" date="2019-07" db="EMBL/GenBank/DDBJ databases">
        <authorList>
            <person name="Kim J."/>
        </authorList>
    </citation>
    <scope>NUCLEOTIDE SEQUENCE [LARGE SCALE GENOMIC DNA]</scope>
    <source>
        <strain evidence="2 3">MJ1a</strain>
    </source>
</reference>
<evidence type="ECO:0000313" key="2">
    <source>
        <dbReference type="EMBL" id="TWR27262.1"/>
    </source>
</evidence>
<evidence type="ECO:0000313" key="3">
    <source>
        <dbReference type="Proteomes" id="UP000318010"/>
    </source>
</evidence>
<dbReference type="EMBL" id="VOEI01000002">
    <property type="protein sequence ID" value="TWR27262.1"/>
    <property type="molecule type" value="Genomic_DNA"/>
</dbReference>
<dbReference type="Proteomes" id="UP000318010">
    <property type="component" value="Unassembled WGS sequence"/>
</dbReference>
<dbReference type="InterPro" id="IPR018490">
    <property type="entry name" value="cNMP-bd_dom_sf"/>
</dbReference>
<feature type="domain" description="Cyclic nucleotide-binding" evidence="1">
    <location>
        <begin position="32"/>
        <end position="117"/>
    </location>
</feature>
<name>A0A563U7C3_9SPHI</name>
<gene>
    <name evidence="2" type="ORF">FPZ42_09575</name>
</gene>
<dbReference type="SUPFAM" id="SSF51206">
    <property type="entry name" value="cAMP-binding domain-like"/>
    <property type="match status" value="1"/>
</dbReference>
<dbReference type="OrthoDB" id="1092431at2"/>
<dbReference type="AlphaFoldDB" id="A0A563U7C3"/>
<dbReference type="Pfam" id="PF00027">
    <property type="entry name" value="cNMP_binding"/>
    <property type="match status" value="1"/>
</dbReference>
<keyword evidence="3" id="KW-1185">Reference proteome</keyword>